<keyword evidence="3 5" id="KW-0238">DNA-binding</keyword>
<dbReference type="PROSITE" id="PS51900">
    <property type="entry name" value="CB"/>
    <property type="match status" value="1"/>
</dbReference>
<name>A0A1I1N2H4_9GAMM</name>
<dbReference type="Gene3D" id="1.10.443.10">
    <property type="entry name" value="Intergrase catalytic core"/>
    <property type="match status" value="1"/>
</dbReference>
<dbReference type="InterPro" id="IPR044068">
    <property type="entry name" value="CB"/>
</dbReference>
<dbReference type="GO" id="GO:0015074">
    <property type="term" value="P:DNA integration"/>
    <property type="evidence" value="ECO:0007669"/>
    <property type="project" value="UniProtKB-KW"/>
</dbReference>
<dbReference type="InterPro" id="IPR002104">
    <property type="entry name" value="Integrase_catalytic"/>
</dbReference>
<dbReference type="PANTHER" id="PTHR30349">
    <property type="entry name" value="PHAGE INTEGRASE-RELATED"/>
    <property type="match status" value="1"/>
</dbReference>
<feature type="region of interest" description="Disordered" evidence="6">
    <location>
        <begin position="305"/>
        <end position="338"/>
    </location>
</feature>
<evidence type="ECO:0000313" key="9">
    <source>
        <dbReference type="EMBL" id="SFC91841.1"/>
    </source>
</evidence>
<dbReference type="GO" id="GO:0007059">
    <property type="term" value="P:chromosome segregation"/>
    <property type="evidence" value="ECO:0007669"/>
    <property type="project" value="UniProtKB-KW"/>
</dbReference>
<dbReference type="SUPFAM" id="SSF56349">
    <property type="entry name" value="DNA breaking-rejoining enzymes"/>
    <property type="match status" value="1"/>
</dbReference>
<dbReference type="GO" id="GO:0003677">
    <property type="term" value="F:DNA binding"/>
    <property type="evidence" value="ECO:0007669"/>
    <property type="project" value="UniProtKB-UniRule"/>
</dbReference>
<dbReference type="InterPro" id="IPR050090">
    <property type="entry name" value="Tyrosine_recombinase_XerCD"/>
</dbReference>
<evidence type="ECO:0000259" key="7">
    <source>
        <dbReference type="PROSITE" id="PS51898"/>
    </source>
</evidence>
<organism evidence="9 10">
    <name type="scientific">Thiohalospira halophila DSM 15071</name>
    <dbReference type="NCBI Taxonomy" id="1123397"/>
    <lineage>
        <taxon>Bacteria</taxon>
        <taxon>Pseudomonadati</taxon>
        <taxon>Pseudomonadota</taxon>
        <taxon>Gammaproteobacteria</taxon>
        <taxon>Thiohalospirales</taxon>
        <taxon>Thiohalospiraceae</taxon>
        <taxon>Thiohalospira</taxon>
    </lineage>
</organism>
<evidence type="ECO:0000256" key="2">
    <source>
        <dbReference type="ARBA" id="ARBA00022908"/>
    </source>
</evidence>
<feature type="domain" description="Tyr recombinase" evidence="7">
    <location>
        <begin position="144"/>
        <end position="329"/>
    </location>
</feature>
<dbReference type="Pfam" id="PF00589">
    <property type="entry name" value="Phage_integrase"/>
    <property type="match status" value="1"/>
</dbReference>
<proteinExistence type="predicted"/>
<keyword evidence="2" id="KW-0229">DNA integration</keyword>
<dbReference type="AlphaFoldDB" id="A0A1I1N2H4"/>
<dbReference type="PANTHER" id="PTHR30349:SF81">
    <property type="entry name" value="TYROSINE RECOMBINASE XERC"/>
    <property type="match status" value="1"/>
</dbReference>
<keyword evidence="4" id="KW-0233">DNA recombination</keyword>
<dbReference type="EMBL" id="FOMJ01000001">
    <property type="protein sequence ID" value="SFC91841.1"/>
    <property type="molecule type" value="Genomic_DNA"/>
</dbReference>
<evidence type="ECO:0000259" key="8">
    <source>
        <dbReference type="PROSITE" id="PS51900"/>
    </source>
</evidence>
<evidence type="ECO:0000256" key="5">
    <source>
        <dbReference type="PROSITE-ProRule" id="PRU01248"/>
    </source>
</evidence>
<accession>A0A1I1N2H4</accession>
<evidence type="ECO:0000256" key="6">
    <source>
        <dbReference type="SAM" id="MobiDB-lite"/>
    </source>
</evidence>
<dbReference type="CDD" id="cd00397">
    <property type="entry name" value="DNA_BRE_C"/>
    <property type="match status" value="1"/>
</dbReference>
<dbReference type="Proteomes" id="UP000198611">
    <property type="component" value="Unassembled WGS sequence"/>
</dbReference>
<feature type="domain" description="Core-binding (CB)" evidence="8">
    <location>
        <begin position="36"/>
        <end position="119"/>
    </location>
</feature>
<gene>
    <name evidence="9" type="ORF">SAMN05660831_00078</name>
</gene>
<evidence type="ECO:0000313" key="10">
    <source>
        <dbReference type="Proteomes" id="UP000198611"/>
    </source>
</evidence>
<keyword evidence="10" id="KW-1185">Reference proteome</keyword>
<protein>
    <submittedName>
        <fullName evidence="9">Site-specific recombinase XerD</fullName>
    </submittedName>
</protein>
<dbReference type="InterPro" id="IPR011010">
    <property type="entry name" value="DNA_brk_join_enz"/>
</dbReference>
<dbReference type="InterPro" id="IPR013762">
    <property type="entry name" value="Integrase-like_cat_sf"/>
</dbReference>
<dbReference type="GO" id="GO:0006310">
    <property type="term" value="P:DNA recombination"/>
    <property type="evidence" value="ECO:0007669"/>
    <property type="project" value="UniProtKB-KW"/>
</dbReference>
<evidence type="ECO:0000256" key="4">
    <source>
        <dbReference type="ARBA" id="ARBA00023172"/>
    </source>
</evidence>
<evidence type="ECO:0000256" key="1">
    <source>
        <dbReference type="ARBA" id="ARBA00022829"/>
    </source>
</evidence>
<dbReference type="OrthoDB" id="9801717at2"/>
<evidence type="ECO:0000256" key="3">
    <source>
        <dbReference type="ARBA" id="ARBA00023125"/>
    </source>
</evidence>
<dbReference type="PROSITE" id="PS51898">
    <property type="entry name" value="TYR_RECOMBINASE"/>
    <property type="match status" value="1"/>
</dbReference>
<keyword evidence="1" id="KW-0159">Chromosome partition</keyword>
<dbReference type="STRING" id="1123397.SAMN05660831_00078"/>
<feature type="compositionally biased region" description="Basic residues" evidence="6">
    <location>
        <begin position="20"/>
        <end position="30"/>
    </location>
</feature>
<sequence>MIEESEPNPTQRGGSLTPAHHSRANHKGISHHSGSASGSNPAAVYLARLAPGSRRSMKQALERAAVFLAGSEVDAATLPWERLRYEHTQALRTHFAELYSPATANRYLSAVRGVLQEAWRLGLVDSETYHRAVDLEPVRGSRATKGRALSVGEARAIFEVCAQDASPAGARDAACFGLAYGLGLRRAEIAGLSVEDWEQEEMRIIVRGKGNKERTVYADDGTAAAIEDWLAIRGGDSGPLLVAVRKSGNLVHGRHLTDQAIYQILRRRQQEAGTPPFTPHDLRRTYGGDLLDAGADLATVQKLMGHAKPDTTSGYDRRGERAKKRASGMRHTPYPGAR</sequence>
<reference evidence="9 10" key="1">
    <citation type="submission" date="2016-10" db="EMBL/GenBank/DDBJ databases">
        <authorList>
            <person name="de Groot N.N."/>
        </authorList>
    </citation>
    <scope>NUCLEOTIDE SEQUENCE [LARGE SCALE GENOMIC DNA]</scope>
    <source>
        <strain evidence="9 10">HL3</strain>
    </source>
</reference>
<feature type="region of interest" description="Disordered" evidence="6">
    <location>
        <begin position="1"/>
        <end position="40"/>
    </location>
</feature>